<dbReference type="AlphaFoldDB" id="A0AAD7JXL5"/>
<protein>
    <submittedName>
        <fullName evidence="2">Uncharacterized protein</fullName>
    </submittedName>
</protein>
<feature type="transmembrane region" description="Helical" evidence="1">
    <location>
        <begin position="32"/>
        <end position="50"/>
    </location>
</feature>
<keyword evidence="1" id="KW-0812">Transmembrane</keyword>
<evidence type="ECO:0000313" key="2">
    <source>
        <dbReference type="EMBL" id="KAJ7773999.1"/>
    </source>
</evidence>
<keyword evidence="3" id="KW-1185">Reference proteome</keyword>
<organism evidence="2 3">
    <name type="scientific">Mycena metata</name>
    <dbReference type="NCBI Taxonomy" id="1033252"/>
    <lineage>
        <taxon>Eukaryota</taxon>
        <taxon>Fungi</taxon>
        <taxon>Dikarya</taxon>
        <taxon>Basidiomycota</taxon>
        <taxon>Agaricomycotina</taxon>
        <taxon>Agaricomycetes</taxon>
        <taxon>Agaricomycetidae</taxon>
        <taxon>Agaricales</taxon>
        <taxon>Marasmiineae</taxon>
        <taxon>Mycenaceae</taxon>
        <taxon>Mycena</taxon>
    </lineage>
</organism>
<evidence type="ECO:0000313" key="3">
    <source>
        <dbReference type="Proteomes" id="UP001215598"/>
    </source>
</evidence>
<name>A0AAD7JXL5_9AGAR</name>
<sequence length="141" mass="15116">MYCNHGGSSSLYDHGDTRRIDVVKGLQQLFEAVVYMTVIIGVLGVGVNVIPTHWIGVWLAHLGACGTPRLPLVRGPERNNDGISVSAWADKAILAHARVHDPDIPPREVYLDSGARIGVQWGVEIEGIGPEVSNTPTAESG</sequence>
<reference evidence="2" key="1">
    <citation type="submission" date="2023-03" db="EMBL/GenBank/DDBJ databases">
        <title>Massive genome expansion in bonnet fungi (Mycena s.s.) driven by repeated elements and novel gene families across ecological guilds.</title>
        <authorList>
            <consortium name="Lawrence Berkeley National Laboratory"/>
            <person name="Harder C.B."/>
            <person name="Miyauchi S."/>
            <person name="Viragh M."/>
            <person name="Kuo A."/>
            <person name="Thoen E."/>
            <person name="Andreopoulos B."/>
            <person name="Lu D."/>
            <person name="Skrede I."/>
            <person name="Drula E."/>
            <person name="Henrissat B."/>
            <person name="Morin E."/>
            <person name="Kohler A."/>
            <person name="Barry K."/>
            <person name="LaButti K."/>
            <person name="Morin E."/>
            <person name="Salamov A."/>
            <person name="Lipzen A."/>
            <person name="Mereny Z."/>
            <person name="Hegedus B."/>
            <person name="Baldrian P."/>
            <person name="Stursova M."/>
            <person name="Weitz H."/>
            <person name="Taylor A."/>
            <person name="Grigoriev I.V."/>
            <person name="Nagy L.G."/>
            <person name="Martin F."/>
            <person name="Kauserud H."/>
        </authorList>
    </citation>
    <scope>NUCLEOTIDE SEQUENCE</scope>
    <source>
        <strain evidence="2">CBHHK182m</strain>
    </source>
</reference>
<proteinExistence type="predicted"/>
<keyword evidence="1" id="KW-0472">Membrane</keyword>
<dbReference type="Proteomes" id="UP001215598">
    <property type="component" value="Unassembled WGS sequence"/>
</dbReference>
<accession>A0AAD7JXL5</accession>
<dbReference type="EMBL" id="JARKIB010000012">
    <property type="protein sequence ID" value="KAJ7773999.1"/>
    <property type="molecule type" value="Genomic_DNA"/>
</dbReference>
<evidence type="ECO:0000256" key="1">
    <source>
        <dbReference type="SAM" id="Phobius"/>
    </source>
</evidence>
<comment type="caution">
    <text evidence="2">The sequence shown here is derived from an EMBL/GenBank/DDBJ whole genome shotgun (WGS) entry which is preliminary data.</text>
</comment>
<gene>
    <name evidence="2" type="ORF">B0H16DRAFT_1450815</name>
</gene>
<keyword evidence="1" id="KW-1133">Transmembrane helix</keyword>